<dbReference type="Gene3D" id="6.10.250.3150">
    <property type="match status" value="1"/>
</dbReference>
<dbReference type="Pfam" id="PF24568">
    <property type="entry name" value="CC_PcsB"/>
    <property type="match status" value="1"/>
</dbReference>
<dbReference type="Gene3D" id="3.90.1720.10">
    <property type="entry name" value="endopeptidase domain like (from Nostoc punctiforme)"/>
    <property type="match status" value="1"/>
</dbReference>
<dbReference type="SUPFAM" id="SSF54001">
    <property type="entry name" value="Cysteine proteinases"/>
    <property type="match status" value="1"/>
</dbReference>
<evidence type="ECO:0000313" key="10">
    <source>
        <dbReference type="EMBL" id="EKU93026.1"/>
    </source>
</evidence>
<name>K9EAZ5_9LACT</name>
<keyword evidence="2" id="KW-0645">Protease</keyword>
<feature type="coiled-coil region" evidence="6">
    <location>
        <begin position="196"/>
        <end position="244"/>
    </location>
</feature>
<feature type="region of interest" description="Disordered" evidence="7">
    <location>
        <begin position="284"/>
        <end position="494"/>
    </location>
</feature>
<gene>
    <name evidence="10" type="ORF">HMPREF9698_01222</name>
</gene>
<feature type="compositionally biased region" description="Low complexity" evidence="7">
    <location>
        <begin position="352"/>
        <end position="366"/>
    </location>
</feature>
<keyword evidence="6" id="KW-0175">Coiled coil</keyword>
<evidence type="ECO:0000256" key="6">
    <source>
        <dbReference type="SAM" id="Coils"/>
    </source>
</evidence>
<dbReference type="InterPro" id="IPR038765">
    <property type="entry name" value="Papain-like_cys_pep_sf"/>
</dbReference>
<protein>
    <recommendedName>
        <fullName evidence="9">NlpC/P60 domain-containing protein</fullName>
    </recommendedName>
</protein>
<feature type="coiled-coil region" evidence="6">
    <location>
        <begin position="30"/>
        <end position="124"/>
    </location>
</feature>
<dbReference type="OrthoDB" id="1654978at2"/>
<keyword evidence="5" id="KW-0788">Thiol protease</keyword>
<dbReference type="eggNOG" id="COG0791">
    <property type="taxonomic scope" value="Bacteria"/>
</dbReference>
<feature type="compositionally biased region" description="Low complexity" evidence="7">
    <location>
        <begin position="378"/>
        <end position="457"/>
    </location>
</feature>
<dbReference type="GO" id="GO:0008234">
    <property type="term" value="F:cysteine-type peptidase activity"/>
    <property type="evidence" value="ECO:0007669"/>
    <property type="project" value="UniProtKB-KW"/>
</dbReference>
<evidence type="ECO:0000313" key="11">
    <source>
        <dbReference type="Proteomes" id="UP000009875"/>
    </source>
</evidence>
<evidence type="ECO:0000259" key="9">
    <source>
        <dbReference type="PROSITE" id="PS51935"/>
    </source>
</evidence>
<feature type="compositionally biased region" description="Polar residues" evidence="7">
    <location>
        <begin position="367"/>
        <end position="377"/>
    </location>
</feature>
<dbReference type="PANTHER" id="PTHR47053">
    <property type="entry name" value="MUREIN DD-ENDOPEPTIDASE MEPH-RELATED"/>
    <property type="match status" value="1"/>
</dbReference>
<feature type="compositionally biased region" description="Polar residues" evidence="7">
    <location>
        <begin position="484"/>
        <end position="494"/>
    </location>
</feature>
<evidence type="ECO:0000256" key="7">
    <source>
        <dbReference type="SAM" id="MobiDB-lite"/>
    </source>
</evidence>
<proteinExistence type="inferred from homology"/>
<dbReference type="InterPro" id="IPR051202">
    <property type="entry name" value="Peptidase_C40"/>
</dbReference>
<evidence type="ECO:0000256" key="2">
    <source>
        <dbReference type="ARBA" id="ARBA00022670"/>
    </source>
</evidence>
<dbReference type="PROSITE" id="PS51935">
    <property type="entry name" value="NLPC_P60"/>
    <property type="match status" value="1"/>
</dbReference>
<reference evidence="10 11" key="1">
    <citation type="submission" date="2012-09" db="EMBL/GenBank/DDBJ databases">
        <title>The Genome Sequence of Alloiococcus otitis ATCC 51267.</title>
        <authorList>
            <consortium name="The Broad Institute Genome Sequencing Platform"/>
            <person name="Earl A."/>
            <person name="Ward D."/>
            <person name="Feldgarden M."/>
            <person name="Gevers D."/>
            <person name="Huys G."/>
            <person name="Walker B."/>
            <person name="Young S.K."/>
            <person name="Zeng Q."/>
            <person name="Gargeya S."/>
            <person name="Fitzgerald M."/>
            <person name="Haas B."/>
            <person name="Abouelleil A."/>
            <person name="Alvarado L."/>
            <person name="Arachchi H.M."/>
            <person name="Berlin A.M."/>
            <person name="Chapman S.B."/>
            <person name="Goldberg J."/>
            <person name="Griggs A."/>
            <person name="Gujja S."/>
            <person name="Hansen M."/>
            <person name="Howarth C."/>
            <person name="Imamovic A."/>
            <person name="Larimer J."/>
            <person name="McCowen C."/>
            <person name="Montmayeur A."/>
            <person name="Murphy C."/>
            <person name="Neiman D."/>
            <person name="Pearson M."/>
            <person name="Priest M."/>
            <person name="Roberts A."/>
            <person name="Saif S."/>
            <person name="Shea T."/>
            <person name="Sisk P."/>
            <person name="Sykes S."/>
            <person name="Wortman J."/>
            <person name="Nusbaum C."/>
            <person name="Birren B."/>
        </authorList>
    </citation>
    <scope>NUCLEOTIDE SEQUENCE [LARGE SCALE GENOMIC DNA]</scope>
    <source>
        <strain evidence="10 11">ATCC 51267</strain>
    </source>
</reference>
<evidence type="ECO:0000256" key="1">
    <source>
        <dbReference type="ARBA" id="ARBA00007074"/>
    </source>
</evidence>
<dbReference type="EMBL" id="AGXA01000027">
    <property type="protein sequence ID" value="EKU93026.1"/>
    <property type="molecule type" value="Genomic_DNA"/>
</dbReference>
<feature type="compositionally biased region" description="Acidic residues" evidence="7">
    <location>
        <begin position="284"/>
        <end position="316"/>
    </location>
</feature>
<dbReference type="InterPro" id="IPR000064">
    <property type="entry name" value="NLP_P60_dom"/>
</dbReference>
<feature type="compositionally biased region" description="Low complexity" evidence="7">
    <location>
        <begin position="474"/>
        <end position="483"/>
    </location>
</feature>
<organism evidence="10 11">
    <name type="scientific">Alloiococcus otitis ATCC 51267</name>
    <dbReference type="NCBI Taxonomy" id="883081"/>
    <lineage>
        <taxon>Bacteria</taxon>
        <taxon>Bacillati</taxon>
        <taxon>Bacillota</taxon>
        <taxon>Bacilli</taxon>
        <taxon>Lactobacillales</taxon>
        <taxon>Carnobacteriaceae</taxon>
        <taxon>Alloiococcus</taxon>
    </lineage>
</organism>
<dbReference type="HOGENOM" id="CLU_448092_0_0_9"/>
<dbReference type="RefSeq" id="WP_003778789.1">
    <property type="nucleotide sequence ID" value="NZ_JH992961.1"/>
</dbReference>
<accession>K9EAZ5</accession>
<evidence type="ECO:0000256" key="4">
    <source>
        <dbReference type="ARBA" id="ARBA00022801"/>
    </source>
</evidence>
<keyword evidence="4" id="KW-0378">Hydrolase</keyword>
<evidence type="ECO:0000256" key="5">
    <source>
        <dbReference type="ARBA" id="ARBA00022807"/>
    </source>
</evidence>
<dbReference type="AlphaFoldDB" id="K9EAZ5"/>
<keyword evidence="3 8" id="KW-0732">Signal</keyword>
<dbReference type="eggNOG" id="COG3883">
    <property type="taxonomic scope" value="Bacteria"/>
</dbReference>
<feature type="compositionally biased region" description="Polar residues" evidence="7">
    <location>
        <begin position="458"/>
        <end position="470"/>
    </location>
</feature>
<sequence>MKKKFIRTSITSSLIFAQLLTSQVALASDYDSEIANAQEAQSQVEALDSRLSQVTSSSKSTQDQLRDLEAAIADNEAKLAQASGELESSQGDYQALLDEIDTLEANIEKRADRLKDQARAVQTNGQISQYIDFIIQSESLTDAFARLDLVVNLFKSNQSIIKDQVKDKEALEAIKEETGQSILHQADLVDSLEVTSQDLEQQRLDQEVLLAQLAAEQAQLASERDQFIAQRDQAQAQADRLFAQSQEIALAQEVAQDQIEVSEEANDVDLVEETRQALDQAEIVEEDDLDPQEGEEEQTQQELDPEVAEEVIEEGQVEASPGQDSEDEAGIEEASNQEIPVEEEEREDQATSQDQVSSESQDQVSQGQTSSEGQNQPGQEQAQGEETSQEETSQQASNSQARPASQPAPSQDQSSSTNQTNQSATNNNSSQSNQTNRNNRSQTSQASSSNNSRQDSQTARNDNSNQVNQRQAKKPAQPQAKPQTQSVGQPSLSWSSIQSTANSYLGTPYRWGGSSRSGLDCSGFTQLVYSQHGISLPRNSRAQYAATKRVSNPAPGDLIFFGNGGRVTHVGIYAGGGQFIGSQTSTGVAYANAHTGYWGARFIGYGRVN</sequence>
<feature type="domain" description="NlpC/P60" evidence="9">
    <location>
        <begin position="491"/>
        <end position="609"/>
    </location>
</feature>
<dbReference type="GO" id="GO:0006508">
    <property type="term" value="P:proteolysis"/>
    <property type="evidence" value="ECO:0007669"/>
    <property type="project" value="UniProtKB-KW"/>
</dbReference>
<dbReference type="STRING" id="883081.HMPREF9698_01222"/>
<comment type="similarity">
    <text evidence="1">Belongs to the peptidase C40 family.</text>
</comment>
<comment type="caution">
    <text evidence="10">The sequence shown here is derived from an EMBL/GenBank/DDBJ whole genome shotgun (WGS) entry which is preliminary data.</text>
</comment>
<dbReference type="PANTHER" id="PTHR47053:SF1">
    <property type="entry name" value="MUREIN DD-ENDOPEPTIDASE MEPH-RELATED"/>
    <property type="match status" value="1"/>
</dbReference>
<dbReference type="Proteomes" id="UP000009875">
    <property type="component" value="Unassembled WGS sequence"/>
</dbReference>
<evidence type="ECO:0000256" key="8">
    <source>
        <dbReference type="SAM" id="SignalP"/>
    </source>
</evidence>
<feature type="chain" id="PRO_5003926964" description="NlpC/P60 domain-containing protein" evidence="8">
    <location>
        <begin position="28"/>
        <end position="609"/>
    </location>
</feature>
<dbReference type="Pfam" id="PF00877">
    <property type="entry name" value="NLPC_P60"/>
    <property type="match status" value="1"/>
</dbReference>
<keyword evidence="11" id="KW-1185">Reference proteome</keyword>
<feature type="signal peptide" evidence="8">
    <location>
        <begin position="1"/>
        <end position="27"/>
    </location>
</feature>
<dbReference type="InterPro" id="IPR057309">
    <property type="entry name" value="PcsB_CC"/>
</dbReference>
<evidence type="ECO:0000256" key="3">
    <source>
        <dbReference type="ARBA" id="ARBA00022729"/>
    </source>
</evidence>